<name>A0A1I7JWI3_9BURK</name>
<feature type="region of interest" description="Disordered" evidence="1">
    <location>
        <begin position="62"/>
        <end position="95"/>
    </location>
</feature>
<dbReference type="STRING" id="1035707.SAMN05216552_1013107"/>
<feature type="signal peptide" evidence="2">
    <location>
        <begin position="1"/>
        <end position="20"/>
    </location>
</feature>
<accession>A0A1I7JWI3</accession>
<dbReference type="OrthoDB" id="9182900at2"/>
<feature type="compositionally biased region" description="Low complexity" evidence="1">
    <location>
        <begin position="73"/>
        <end position="95"/>
    </location>
</feature>
<evidence type="ECO:0000256" key="2">
    <source>
        <dbReference type="SAM" id="SignalP"/>
    </source>
</evidence>
<dbReference type="RefSeq" id="WP_093556483.1">
    <property type="nucleotide sequence ID" value="NZ_FPBO01000013.1"/>
</dbReference>
<dbReference type="AlphaFoldDB" id="A0A1I7JWI3"/>
<evidence type="ECO:0000313" key="4">
    <source>
        <dbReference type="Proteomes" id="UP000199391"/>
    </source>
</evidence>
<proteinExistence type="predicted"/>
<keyword evidence="4" id="KW-1185">Reference proteome</keyword>
<gene>
    <name evidence="3" type="ORF">SAMN05216552_1013107</name>
</gene>
<sequence length="221" mass="22503">MRKMAIGVAAAATALLVWFAPDDEGLVVSPAAANTGAMPPHAPSHAPDAARHGALDAGWHGAQEAGRHGAPNDDPAQPPAHAGPAPGASAEAGDAPAIPPELQIQRRVADEEPAALFAGGGWLPEAPLKPAAAHAPQPGQLPVRKDDAAALPFQVLGHFIEDGKTAWFLQMDDQNIVARVGDTVGDKAGGGYRLDAASGGTLTFTHLPLNQKHTIATGDTN</sequence>
<evidence type="ECO:0000313" key="3">
    <source>
        <dbReference type="EMBL" id="SFU89547.1"/>
    </source>
</evidence>
<dbReference type="Proteomes" id="UP000199391">
    <property type="component" value="Unassembled WGS sequence"/>
</dbReference>
<organism evidence="3 4">
    <name type="scientific">Pseudoduganella namucuonensis</name>
    <dbReference type="NCBI Taxonomy" id="1035707"/>
    <lineage>
        <taxon>Bacteria</taxon>
        <taxon>Pseudomonadati</taxon>
        <taxon>Pseudomonadota</taxon>
        <taxon>Betaproteobacteria</taxon>
        <taxon>Burkholderiales</taxon>
        <taxon>Oxalobacteraceae</taxon>
        <taxon>Telluria group</taxon>
        <taxon>Pseudoduganella</taxon>
    </lineage>
</organism>
<keyword evidence="2" id="KW-0732">Signal</keyword>
<evidence type="ECO:0000256" key="1">
    <source>
        <dbReference type="SAM" id="MobiDB-lite"/>
    </source>
</evidence>
<dbReference type="EMBL" id="FPBO01000013">
    <property type="protein sequence ID" value="SFU89547.1"/>
    <property type="molecule type" value="Genomic_DNA"/>
</dbReference>
<evidence type="ECO:0008006" key="5">
    <source>
        <dbReference type="Google" id="ProtNLM"/>
    </source>
</evidence>
<protein>
    <recommendedName>
        <fullName evidence="5">Type II secretion system protein GspC N-terminal domain-containing protein</fullName>
    </recommendedName>
</protein>
<reference evidence="4" key="1">
    <citation type="submission" date="2016-10" db="EMBL/GenBank/DDBJ databases">
        <authorList>
            <person name="Varghese N."/>
            <person name="Submissions S."/>
        </authorList>
    </citation>
    <scope>NUCLEOTIDE SEQUENCE [LARGE SCALE GENOMIC DNA]</scope>
    <source>
        <strain evidence="4">CGMCC 1.11014</strain>
    </source>
</reference>
<feature type="chain" id="PRO_5011734357" description="Type II secretion system protein GspC N-terminal domain-containing protein" evidence="2">
    <location>
        <begin position="21"/>
        <end position="221"/>
    </location>
</feature>